<reference evidence="3" key="1">
    <citation type="submission" date="2021-02" db="EMBL/GenBank/DDBJ databases">
        <title>Natrosporangium hydrolyticum gen. nov., sp. nov, a haloalkaliphilic actinobacterium from a soda solonchak soil.</title>
        <authorList>
            <person name="Sorokin D.Y."/>
            <person name="Khijniak T.V."/>
            <person name="Zakharycheva A.P."/>
            <person name="Boueva O.V."/>
            <person name="Ariskina E.V."/>
            <person name="Hahnke R.L."/>
            <person name="Bunk B."/>
            <person name="Sproer C."/>
            <person name="Schumann P."/>
            <person name="Evtushenko L.I."/>
            <person name="Kublanov I.V."/>
        </authorList>
    </citation>
    <scope>NUCLEOTIDE SEQUENCE</scope>
    <source>
        <strain evidence="3">DSM 106523</strain>
    </source>
</reference>
<gene>
    <name evidence="3" type="ORF">JQS43_19075</name>
</gene>
<sequence>MWAVLSILCGLIVVATAVVVATGRSQPVAEVGVAEVEQLLADEQLADEQGGGAADPTRVPVVPGTPPAAPSQSVPTTVVIESIGVRAPVDPVGVEPGSGQVAVPPPERVGWYRYGPGLDAAAGSVVIAAHVDSAAGPAVFFRLAELLPGDRVVVVDEAGSEHAFTVIGREVHAKHELPAHSFARDGPPRLTLITCGGRFDRESREYHDNVVVTAVPA</sequence>
<dbReference type="Proteomes" id="UP000662857">
    <property type="component" value="Chromosome"/>
</dbReference>
<evidence type="ECO:0000313" key="4">
    <source>
        <dbReference type="Proteomes" id="UP000662857"/>
    </source>
</evidence>
<evidence type="ECO:0000256" key="1">
    <source>
        <dbReference type="ARBA" id="ARBA00022801"/>
    </source>
</evidence>
<dbReference type="SUPFAM" id="SSF63817">
    <property type="entry name" value="Sortase"/>
    <property type="match status" value="1"/>
</dbReference>
<organism evidence="3 4">
    <name type="scientific">Natronosporangium hydrolyticum</name>
    <dbReference type="NCBI Taxonomy" id="2811111"/>
    <lineage>
        <taxon>Bacteria</taxon>
        <taxon>Bacillati</taxon>
        <taxon>Actinomycetota</taxon>
        <taxon>Actinomycetes</taxon>
        <taxon>Micromonosporales</taxon>
        <taxon>Micromonosporaceae</taxon>
        <taxon>Natronosporangium</taxon>
    </lineage>
</organism>
<feature type="region of interest" description="Disordered" evidence="2">
    <location>
        <begin position="47"/>
        <end position="73"/>
    </location>
</feature>
<accession>A0A895YIQ3</accession>
<dbReference type="GO" id="GO:0016787">
    <property type="term" value="F:hydrolase activity"/>
    <property type="evidence" value="ECO:0007669"/>
    <property type="project" value="UniProtKB-KW"/>
</dbReference>
<evidence type="ECO:0000256" key="2">
    <source>
        <dbReference type="SAM" id="MobiDB-lite"/>
    </source>
</evidence>
<dbReference type="EMBL" id="CP070499">
    <property type="protein sequence ID" value="QSB17441.1"/>
    <property type="molecule type" value="Genomic_DNA"/>
</dbReference>
<proteinExistence type="predicted"/>
<dbReference type="AlphaFoldDB" id="A0A895YIQ3"/>
<protein>
    <submittedName>
        <fullName evidence="3">Class F sortase</fullName>
    </submittedName>
</protein>
<dbReference type="InterPro" id="IPR042001">
    <property type="entry name" value="Sortase_F"/>
</dbReference>
<name>A0A895YIQ3_9ACTN</name>
<dbReference type="Pfam" id="PF04203">
    <property type="entry name" value="Sortase"/>
    <property type="match status" value="1"/>
</dbReference>
<keyword evidence="4" id="KW-1185">Reference proteome</keyword>
<dbReference type="KEGG" id="nhy:JQS43_19075"/>
<dbReference type="Gene3D" id="2.40.260.10">
    <property type="entry name" value="Sortase"/>
    <property type="match status" value="1"/>
</dbReference>
<dbReference type="CDD" id="cd05829">
    <property type="entry name" value="Sortase_F"/>
    <property type="match status" value="1"/>
</dbReference>
<evidence type="ECO:0000313" key="3">
    <source>
        <dbReference type="EMBL" id="QSB17441.1"/>
    </source>
</evidence>
<keyword evidence="1" id="KW-0378">Hydrolase</keyword>
<dbReference type="InterPro" id="IPR023365">
    <property type="entry name" value="Sortase_dom-sf"/>
</dbReference>
<dbReference type="InterPro" id="IPR005754">
    <property type="entry name" value="Sortase"/>
</dbReference>